<reference evidence="18 19" key="1">
    <citation type="journal article" date="2021" name="Int. J. Syst. Evol. Microbiol.">
        <title>Steroidobacter gossypii sp. nov., isolated from soil of cotton cropping field.</title>
        <authorList>
            <person name="Huang R."/>
            <person name="Yang S."/>
            <person name="Zhen C."/>
            <person name="Liu W."/>
        </authorList>
    </citation>
    <scope>NUCLEOTIDE SEQUENCE [LARGE SCALE GENOMIC DNA]</scope>
    <source>
        <strain evidence="18 19">S1-65</strain>
    </source>
</reference>
<keyword evidence="4" id="KW-1003">Cell membrane</keyword>
<dbReference type="CDD" id="cd00082">
    <property type="entry name" value="HisKA"/>
    <property type="match status" value="1"/>
</dbReference>
<dbReference type="InterPro" id="IPR003594">
    <property type="entry name" value="HATPase_dom"/>
</dbReference>
<comment type="catalytic activity">
    <reaction evidence="1">
        <text>ATP + protein L-histidine = ADP + protein N-phospho-L-histidine.</text>
        <dbReference type="EC" id="2.7.13.3"/>
    </reaction>
</comment>
<name>A0ABS1X0V7_9GAMM</name>
<dbReference type="InterPro" id="IPR005467">
    <property type="entry name" value="His_kinase_dom"/>
</dbReference>
<evidence type="ECO:0000256" key="14">
    <source>
        <dbReference type="ARBA" id="ARBA00023136"/>
    </source>
</evidence>
<proteinExistence type="predicted"/>
<gene>
    <name evidence="18" type="ORF">JM946_19050</name>
</gene>
<keyword evidence="5" id="KW-0997">Cell inner membrane</keyword>
<keyword evidence="12 15" id="KW-1133">Transmembrane helix</keyword>
<evidence type="ECO:0000256" key="1">
    <source>
        <dbReference type="ARBA" id="ARBA00000085"/>
    </source>
</evidence>
<dbReference type="RefSeq" id="WP_203168952.1">
    <property type="nucleotide sequence ID" value="NZ_JAEVLS010000004.1"/>
</dbReference>
<evidence type="ECO:0000256" key="12">
    <source>
        <dbReference type="ARBA" id="ARBA00022989"/>
    </source>
</evidence>
<dbReference type="Pfam" id="PF00672">
    <property type="entry name" value="HAMP"/>
    <property type="match status" value="1"/>
</dbReference>
<comment type="caution">
    <text evidence="18">The sequence shown here is derived from an EMBL/GenBank/DDBJ whole genome shotgun (WGS) entry which is preliminary data.</text>
</comment>
<dbReference type="SUPFAM" id="SSF55874">
    <property type="entry name" value="ATPase domain of HSP90 chaperone/DNA topoisomerase II/histidine kinase"/>
    <property type="match status" value="1"/>
</dbReference>
<feature type="domain" description="HAMP" evidence="17">
    <location>
        <begin position="179"/>
        <end position="230"/>
    </location>
</feature>
<feature type="domain" description="Histidine kinase" evidence="16">
    <location>
        <begin position="238"/>
        <end position="437"/>
    </location>
</feature>
<dbReference type="InterPro" id="IPR004358">
    <property type="entry name" value="Sig_transdc_His_kin-like_C"/>
</dbReference>
<dbReference type="PROSITE" id="PS50885">
    <property type="entry name" value="HAMP"/>
    <property type="match status" value="1"/>
</dbReference>
<dbReference type="Gene3D" id="3.30.565.10">
    <property type="entry name" value="Histidine kinase-like ATPase, C-terminal domain"/>
    <property type="match status" value="1"/>
</dbReference>
<evidence type="ECO:0000256" key="13">
    <source>
        <dbReference type="ARBA" id="ARBA00023012"/>
    </source>
</evidence>
<evidence type="ECO:0000256" key="4">
    <source>
        <dbReference type="ARBA" id="ARBA00022475"/>
    </source>
</evidence>
<dbReference type="PROSITE" id="PS50109">
    <property type="entry name" value="HIS_KIN"/>
    <property type="match status" value="1"/>
</dbReference>
<keyword evidence="9" id="KW-0547">Nucleotide-binding</keyword>
<feature type="transmembrane region" description="Helical" evidence="15">
    <location>
        <begin position="160"/>
        <end position="182"/>
    </location>
</feature>
<keyword evidence="11" id="KW-0067">ATP-binding</keyword>
<sequence length="455" mass="50175">MRVKLVPPGAVGRVLAVVALTGVIGLSLNTLVYEGTSRFSIREEEARRTSEHIVVVSRMLEGEDPARRARIVEYASTEHFKLGWFRQPIEPGARSDALTQMHRQMVVWEPSLAGKDLRLHLGSPGEATEVSGSLQLSDGTWLHFRAQDLVGKWPLKLRGILIASLPMIALVIIALVTLRVILRPLGLLAQAVTRVGYGDSSILPEQGPAEFRHLIRAYNDMQTRIVTMIKDRTEALAAVGHDLRTPLARLRLSVDCVDDAEMRNTLTHDLDEMELMLDSLLTYFRGDDHSEKPVLVDLAVLVTTVVDDLQDRGFDITYEGPEHCDATLRLVEFKRALSNLTNNAVQYGDHASVRFTVDDSVIRIFVEDDGPGIPEADMQRVLIPFQRLDPARQRNTSGVGLGIPIAVRAIAAAGGKLILSNRPQGGLCAQIVLPRQTWPARLTNTQLGALPSNTL</sequence>
<dbReference type="InterPro" id="IPR003660">
    <property type="entry name" value="HAMP_dom"/>
</dbReference>
<accession>A0ABS1X0V7</accession>
<dbReference type="Proteomes" id="UP000661077">
    <property type="component" value="Unassembled WGS sequence"/>
</dbReference>
<dbReference type="Gene3D" id="1.10.287.130">
    <property type="match status" value="1"/>
</dbReference>
<evidence type="ECO:0000256" key="15">
    <source>
        <dbReference type="SAM" id="Phobius"/>
    </source>
</evidence>
<evidence type="ECO:0000313" key="19">
    <source>
        <dbReference type="Proteomes" id="UP000661077"/>
    </source>
</evidence>
<evidence type="ECO:0000256" key="7">
    <source>
        <dbReference type="ARBA" id="ARBA00022679"/>
    </source>
</evidence>
<keyword evidence="7" id="KW-0808">Transferase</keyword>
<evidence type="ECO:0000256" key="2">
    <source>
        <dbReference type="ARBA" id="ARBA00004429"/>
    </source>
</evidence>
<evidence type="ECO:0000256" key="11">
    <source>
        <dbReference type="ARBA" id="ARBA00022840"/>
    </source>
</evidence>
<evidence type="ECO:0000256" key="9">
    <source>
        <dbReference type="ARBA" id="ARBA00022741"/>
    </source>
</evidence>
<dbReference type="Pfam" id="PF02518">
    <property type="entry name" value="HATPase_c"/>
    <property type="match status" value="1"/>
</dbReference>
<dbReference type="InterPro" id="IPR003661">
    <property type="entry name" value="HisK_dim/P_dom"/>
</dbReference>
<comment type="subcellular location">
    <subcellularLocation>
        <location evidence="2">Cell inner membrane</location>
        <topology evidence="2">Multi-pass membrane protein</topology>
    </subcellularLocation>
</comment>
<dbReference type="InterPro" id="IPR036097">
    <property type="entry name" value="HisK_dim/P_sf"/>
</dbReference>
<dbReference type="SMART" id="SM00388">
    <property type="entry name" value="HisKA"/>
    <property type="match status" value="1"/>
</dbReference>
<dbReference type="Pfam" id="PF00512">
    <property type="entry name" value="HisKA"/>
    <property type="match status" value="1"/>
</dbReference>
<keyword evidence="8 15" id="KW-0812">Transmembrane</keyword>
<keyword evidence="13" id="KW-0902">Two-component regulatory system</keyword>
<evidence type="ECO:0000256" key="5">
    <source>
        <dbReference type="ARBA" id="ARBA00022519"/>
    </source>
</evidence>
<dbReference type="PRINTS" id="PR00344">
    <property type="entry name" value="BCTRLSENSOR"/>
</dbReference>
<dbReference type="SUPFAM" id="SSF47384">
    <property type="entry name" value="Homodimeric domain of signal transducing histidine kinase"/>
    <property type="match status" value="1"/>
</dbReference>
<dbReference type="PANTHER" id="PTHR44936:SF5">
    <property type="entry name" value="SENSOR HISTIDINE KINASE ENVZ"/>
    <property type="match status" value="1"/>
</dbReference>
<evidence type="ECO:0000259" key="16">
    <source>
        <dbReference type="PROSITE" id="PS50109"/>
    </source>
</evidence>
<keyword evidence="19" id="KW-1185">Reference proteome</keyword>
<evidence type="ECO:0000256" key="10">
    <source>
        <dbReference type="ARBA" id="ARBA00022777"/>
    </source>
</evidence>
<dbReference type="InterPro" id="IPR036890">
    <property type="entry name" value="HATPase_C_sf"/>
</dbReference>
<dbReference type="EMBL" id="JAEVLS010000004">
    <property type="protein sequence ID" value="MBM0106837.1"/>
    <property type="molecule type" value="Genomic_DNA"/>
</dbReference>
<keyword evidence="14 15" id="KW-0472">Membrane</keyword>
<dbReference type="InterPro" id="IPR050980">
    <property type="entry name" value="2C_sensor_his_kinase"/>
</dbReference>
<dbReference type="SMART" id="SM00304">
    <property type="entry name" value="HAMP"/>
    <property type="match status" value="1"/>
</dbReference>
<keyword evidence="10" id="KW-0418">Kinase</keyword>
<evidence type="ECO:0000256" key="6">
    <source>
        <dbReference type="ARBA" id="ARBA00022553"/>
    </source>
</evidence>
<dbReference type="PANTHER" id="PTHR44936">
    <property type="entry name" value="SENSOR PROTEIN CREC"/>
    <property type="match status" value="1"/>
</dbReference>
<evidence type="ECO:0000256" key="3">
    <source>
        <dbReference type="ARBA" id="ARBA00012438"/>
    </source>
</evidence>
<feature type="transmembrane region" description="Helical" evidence="15">
    <location>
        <begin position="12"/>
        <end position="32"/>
    </location>
</feature>
<evidence type="ECO:0000256" key="8">
    <source>
        <dbReference type="ARBA" id="ARBA00022692"/>
    </source>
</evidence>
<evidence type="ECO:0000313" key="18">
    <source>
        <dbReference type="EMBL" id="MBM0106837.1"/>
    </source>
</evidence>
<dbReference type="EC" id="2.7.13.3" evidence="3"/>
<evidence type="ECO:0000259" key="17">
    <source>
        <dbReference type="PROSITE" id="PS50885"/>
    </source>
</evidence>
<protein>
    <recommendedName>
        <fullName evidence="3">histidine kinase</fullName>
        <ecNumber evidence="3">2.7.13.3</ecNumber>
    </recommendedName>
</protein>
<organism evidence="18 19">
    <name type="scientific">Steroidobacter gossypii</name>
    <dbReference type="NCBI Taxonomy" id="2805490"/>
    <lineage>
        <taxon>Bacteria</taxon>
        <taxon>Pseudomonadati</taxon>
        <taxon>Pseudomonadota</taxon>
        <taxon>Gammaproteobacteria</taxon>
        <taxon>Steroidobacterales</taxon>
        <taxon>Steroidobacteraceae</taxon>
        <taxon>Steroidobacter</taxon>
    </lineage>
</organism>
<dbReference type="SMART" id="SM00387">
    <property type="entry name" value="HATPase_c"/>
    <property type="match status" value="1"/>
</dbReference>
<keyword evidence="6" id="KW-0597">Phosphoprotein</keyword>